<gene>
    <name evidence="3" type="ORF">NP064_09910</name>
</gene>
<dbReference type="InterPro" id="IPR020845">
    <property type="entry name" value="AMP-binding_CS"/>
</dbReference>
<dbReference type="Gene3D" id="3.30.300.30">
    <property type="match status" value="1"/>
</dbReference>
<dbReference type="PANTHER" id="PTHR43767">
    <property type="entry name" value="LONG-CHAIN-FATTY-ACID--COA LIGASE"/>
    <property type="match status" value="1"/>
</dbReference>
<proteinExistence type="predicted"/>
<protein>
    <submittedName>
        <fullName evidence="3">AMP-binding protein</fullName>
    </submittedName>
</protein>
<evidence type="ECO:0000313" key="3">
    <source>
        <dbReference type="EMBL" id="UUI74142.1"/>
    </source>
</evidence>
<dbReference type="PANTHER" id="PTHR43767:SF12">
    <property type="entry name" value="AMP-DEPENDENT SYNTHETASE AND LIGASE"/>
    <property type="match status" value="1"/>
</dbReference>
<evidence type="ECO:0000259" key="2">
    <source>
        <dbReference type="Pfam" id="PF13193"/>
    </source>
</evidence>
<dbReference type="Pfam" id="PF13193">
    <property type="entry name" value="AMP-binding_C"/>
    <property type="match status" value="1"/>
</dbReference>
<feature type="domain" description="AMP-dependent synthetase/ligase" evidence="1">
    <location>
        <begin position="34"/>
        <end position="423"/>
    </location>
</feature>
<dbReference type="Pfam" id="PF00501">
    <property type="entry name" value="AMP-binding"/>
    <property type="match status" value="1"/>
</dbReference>
<name>A0ABY5KUJ6_9CELL</name>
<dbReference type="PROSITE" id="PS00455">
    <property type="entry name" value="AMP_BINDING"/>
    <property type="match status" value="1"/>
</dbReference>
<sequence>MRPTPALPWLASYADGVPATITPPDEPLTDSLYRAAERFPDRVAVDFEGKATTYRELLDEVERAAGALLALGVQHGDRVAIALPNCHTHVVAFWAVLRLGAIVVEHNPTYSAVELEHQLADSGAVAAICWEPTAARVAEVQQNTQLRHLIAVDLTRDLPRTKRIALTLPVPAARKQRAALRGPTPAGALEWHRLVADAKPVSAAHPAASADDVATIQYTGGTTGTPKGAVLTHRTLGSNAVQGAAWTQFKDGTETIYGVLPFFHAFGLTLCLTFAARIGATLVAFGKFDPAGVLAAQRRRPATFLPGVAPMFDRLSALAEKTGADLSTIRISLAGAMPISRATAERWEKLTGGLLIEGYGLTETGPVALGNPCTADRRPGALGLPFPSTEIRVVDQDDPTVDVEPGERGELLIRGPQVFSGYWNRPSENADQLLPDGWLRTGDVVVVDEHGFATLVDRIKEMIVTGGFKVYPSQVESHLRSMPGVADVAVVGIPGGDMGEKVVAAVVLDPSASPNIDLAAVREWCGQRLARYAVPRELVIVADLPRSQIGKVLRRVVREQVLTRA</sequence>
<dbReference type="Proteomes" id="UP001316189">
    <property type="component" value="Chromosome"/>
</dbReference>
<dbReference type="InterPro" id="IPR025110">
    <property type="entry name" value="AMP-bd_C"/>
</dbReference>
<reference evidence="3 4" key="1">
    <citation type="submission" date="2022-07" db="EMBL/GenBank/DDBJ databases">
        <title>Novel species in genus cellulomonas.</title>
        <authorList>
            <person name="Ye L."/>
        </authorList>
    </citation>
    <scope>NUCLEOTIDE SEQUENCE [LARGE SCALE GENOMIC DNA]</scope>
    <source>
        <strain evidence="4">zg-Y338</strain>
    </source>
</reference>
<dbReference type="EMBL" id="CP101988">
    <property type="protein sequence ID" value="UUI74142.1"/>
    <property type="molecule type" value="Genomic_DNA"/>
</dbReference>
<dbReference type="InterPro" id="IPR042099">
    <property type="entry name" value="ANL_N_sf"/>
</dbReference>
<dbReference type="InterPro" id="IPR050237">
    <property type="entry name" value="ATP-dep_AMP-bd_enzyme"/>
</dbReference>
<feature type="domain" description="AMP-binding enzyme C-terminal" evidence="2">
    <location>
        <begin position="474"/>
        <end position="551"/>
    </location>
</feature>
<evidence type="ECO:0000313" key="4">
    <source>
        <dbReference type="Proteomes" id="UP001316189"/>
    </source>
</evidence>
<dbReference type="InterPro" id="IPR045851">
    <property type="entry name" value="AMP-bd_C_sf"/>
</dbReference>
<dbReference type="SUPFAM" id="SSF56801">
    <property type="entry name" value="Acetyl-CoA synthetase-like"/>
    <property type="match status" value="1"/>
</dbReference>
<dbReference type="Gene3D" id="3.40.50.12780">
    <property type="entry name" value="N-terminal domain of ligase-like"/>
    <property type="match status" value="1"/>
</dbReference>
<keyword evidence="4" id="KW-1185">Reference proteome</keyword>
<evidence type="ECO:0000259" key="1">
    <source>
        <dbReference type="Pfam" id="PF00501"/>
    </source>
</evidence>
<organism evidence="3 4">
    <name type="scientific">Cellulomonas chengniuliangii</name>
    <dbReference type="NCBI Taxonomy" id="2968084"/>
    <lineage>
        <taxon>Bacteria</taxon>
        <taxon>Bacillati</taxon>
        <taxon>Actinomycetota</taxon>
        <taxon>Actinomycetes</taxon>
        <taxon>Micrococcales</taxon>
        <taxon>Cellulomonadaceae</taxon>
        <taxon>Cellulomonas</taxon>
    </lineage>
</organism>
<accession>A0ABY5KUJ6</accession>
<dbReference type="InterPro" id="IPR000873">
    <property type="entry name" value="AMP-dep_synth/lig_dom"/>
</dbReference>
<dbReference type="RefSeq" id="WP_227569826.1">
    <property type="nucleotide sequence ID" value="NZ_CP101988.1"/>
</dbReference>